<feature type="compositionally biased region" description="Basic and acidic residues" evidence="2">
    <location>
        <begin position="576"/>
        <end position="585"/>
    </location>
</feature>
<feature type="region of interest" description="Disordered" evidence="2">
    <location>
        <begin position="565"/>
        <end position="585"/>
    </location>
</feature>
<evidence type="ECO:0000256" key="1">
    <source>
        <dbReference type="PROSITE-ProRule" id="PRU00175"/>
    </source>
</evidence>
<feature type="domain" description="Lon N-terminal" evidence="4">
    <location>
        <begin position="338"/>
        <end position="559"/>
    </location>
</feature>
<dbReference type="Gene3D" id="2.30.130.40">
    <property type="entry name" value="LON domain-like"/>
    <property type="match status" value="1"/>
</dbReference>
<gene>
    <name evidence="5" type="ORF">PV06_00496</name>
</gene>
<reference evidence="5 6" key="1">
    <citation type="submission" date="2015-01" db="EMBL/GenBank/DDBJ databases">
        <title>The Genome Sequence of Exophiala oligosperma CBS72588.</title>
        <authorList>
            <consortium name="The Broad Institute Genomics Platform"/>
            <person name="Cuomo C."/>
            <person name="de Hoog S."/>
            <person name="Gorbushina A."/>
            <person name="Stielow B."/>
            <person name="Teixiera M."/>
            <person name="Abouelleil A."/>
            <person name="Chapman S.B."/>
            <person name="Priest M."/>
            <person name="Young S.K."/>
            <person name="Wortman J."/>
            <person name="Nusbaum C."/>
            <person name="Birren B."/>
        </authorList>
    </citation>
    <scope>NUCLEOTIDE SEQUENCE [LARGE SCALE GENOMIC DNA]</scope>
    <source>
        <strain evidence="5 6">CBS 72588</strain>
    </source>
</reference>
<proteinExistence type="predicted"/>
<evidence type="ECO:0000313" key="5">
    <source>
        <dbReference type="EMBL" id="KIW47837.1"/>
    </source>
</evidence>
<dbReference type="AlphaFoldDB" id="A0A0D2CD51"/>
<dbReference type="InterPro" id="IPR013083">
    <property type="entry name" value="Znf_RING/FYVE/PHD"/>
</dbReference>
<dbReference type="PANTHER" id="PTHR23327">
    <property type="entry name" value="RING FINGER PROTEIN 127"/>
    <property type="match status" value="1"/>
</dbReference>
<dbReference type="InterPro" id="IPR015947">
    <property type="entry name" value="PUA-like_sf"/>
</dbReference>
<organism evidence="5 6">
    <name type="scientific">Exophiala oligosperma</name>
    <dbReference type="NCBI Taxonomy" id="215243"/>
    <lineage>
        <taxon>Eukaryota</taxon>
        <taxon>Fungi</taxon>
        <taxon>Dikarya</taxon>
        <taxon>Ascomycota</taxon>
        <taxon>Pezizomycotina</taxon>
        <taxon>Eurotiomycetes</taxon>
        <taxon>Chaetothyriomycetidae</taxon>
        <taxon>Chaetothyriales</taxon>
        <taxon>Herpotrichiellaceae</taxon>
        <taxon>Exophiala</taxon>
    </lineage>
</organism>
<dbReference type="VEuPathDB" id="FungiDB:PV06_00496"/>
<dbReference type="OrthoDB" id="264917at2759"/>
<accession>A0A0D2CD51</accession>
<dbReference type="InterPro" id="IPR001841">
    <property type="entry name" value="Znf_RING"/>
</dbReference>
<dbReference type="EMBL" id="KN847332">
    <property type="protein sequence ID" value="KIW47837.1"/>
    <property type="molecule type" value="Genomic_DNA"/>
</dbReference>
<name>A0A0D2CD51_9EURO</name>
<dbReference type="SMART" id="SM00184">
    <property type="entry name" value="RING"/>
    <property type="match status" value="2"/>
</dbReference>
<dbReference type="PANTHER" id="PTHR23327:SF42">
    <property type="entry name" value="LON PEPTIDASE N-TERMINAL DOMAIN AND RING FINGER PROTEIN C14F5.10C"/>
    <property type="match status" value="1"/>
</dbReference>
<dbReference type="InterPro" id="IPR003111">
    <property type="entry name" value="Lon_prtase_N"/>
</dbReference>
<dbReference type="Gene3D" id="1.20.58.1480">
    <property type="match status" value="1"/>
</dbReference>
<dbReference type="GO" id="GO:0008270">
    <property type="term" value="F:zinc ion binding"/>
    <property type="evidence" value="ECO:0007669"/>
    <property type="project" value="UniProtKB-KW"/>
</dbReference>
<dbReference type="PROSITE" id="PS51787">
    <property type="entry name" value="LON_N"/>
    <property type="match status" value="1"/>
</dbReference>
<feature type="domain" description="RING-type" evidence="3">
    <location>
        <begin position="254"/>
        <end position="292"/>
    </location>
</feature>
<evidence type="ECO:0000259" key="4">
    <source>
        <dbReference type="PROSITE" id="PS51787"/>
    </source>
</evidence>
<sequence>MIKDRDQCHHSSHGDEIIPSLNGTSRDSRRQELSSTRKRQKHIHSSPSAQMSGDGDPSETKAHAAYEAYDDARAVVRLFQCSQCSYPLRDPMTLPCGNSLCKPCLPPLYKRENITYPLIDGRSEGFLCPFKGCGLEHSVGDCGTDVTLNKIMHVIKAYIAQHQTESPKVSLLLEEKLDWPSVRDSSIDVMPRSRVLQGGRILATYVLADMGELHYQSDVAYTPVGTSIEESTIRELDIATLSALKEVVQAELECQVCYQVMLDPLTTTCGHTFCRKCFARAMDHANYCPMCRRRLPLLPSVVSEPSNKRVTFLLQHLLNDLLEARRAVADQEDSVDEEGHLPLFPCTLAYPQMPTFLHIFEPRYRLMIRRVMDNGSRKFGMLMYRPYTPPSGAPQYMPYGTVLYVERLEMLPDGRSLIETRGLYKFRVIEASLVDGYFVGKVQRIGDIPVHEEEIMESRETSTAAPPDADEQTQLQHLSTQRLLDMCLGFVEQARSQSAQWLHQRVLAAYGQPPSDPAVFPYWLASVLPIAQTEKYTLLPATSVRERLKITASWIQRLERARHEFSAEQRTTAAGSREDEPDHEG</sequence>
<evidence type="ECO:0008006" key="7">
    <source>
        <dbReference type="Google" id="ProtNLM"/>
    </source>
</evidence>
<evidence type="ECO:0000259" key="3">
    <source>
        <dbReference type="PROSITE" id="PS50089"/>
    </source>
</evidence>
<dbReference type="Proteomes" id="UP000053342">
    <property type="component" value="Unassembled WGS sequence"/>
</dbReference>
<dbReference type="SUPFAM" id="SSF57850">
    <property type="entry name" value="RING/U-box"/>
    <property type="match status" value="2"/>
</dbReference>
<keyword evidence="1" id="KW-0862">Zinc</keyword>
<dbReference type="SUPFAM" id="SSF88697">
    <property type="entry name" value="PUA domain-like"/>
    <property type="match status" value="1"/>
</dbReference>
<feature type="compositionally biased region" description="Basic and acidic residues" evidence="2">
    <location>
        <begin position="1"/>
        <end position="16"/>
    </location>
</feature>
<dbReference type="GeneID" id="27352570"/>
<dbReference type="CDD" id="cd16514">
    <property type="entry name" value="RING-HC_LONFs_rpt2"/>
    <property type="match status" value="1"/>
</dbReference>
<dbReference type="Pfam" id="PF13923">
    <property type="entry name" value="zf-C3HC4_2"/>
    <property type="match status" value="1"/>
</dbReference>
<keyword evidence="1" id="KW-0479">Metal-binding</keyword>
<dbReference type="Pfam" id="PF02190">
    <property type="entry name" value="LON_substr_bdg"/>
    <property type="match status" value="1"/>
</dbReference>
<feature type="region of interest" description="Disordered" evidence="2">
    <location>
        <begin position="1"/>
        <end position="61"/>
    </location>
</feature>
<dbReference type="STRING" id="215243.A0A0D2CD51"/>
<evidence type="ECO:0000313" key="6">
    <source>
        <dbReference type="Proteomes" id="UP000053342"/>
    </source>
</evidence>
<dbReference type="PROSITE" id="PS50089">
    <property type="entry name" value="ZF_RING_2"/>
    <property type="match status" value="1"/>
</dbReference>
<dbReference type="InterPro" id="IPR046336">
    <property type="entry name" value="Lon_prtase_N_sf"/>
</dbReference>
<dbReference type="SMART" id="SM00464">
    <property type="entry name" value="LON"/>
    <property type="match status" value="1"/>
</dbReference>
<dbReference type="RefSeq" id="XP_016268053.1">
    <property type="nucleotide sequence ID" value="XM_016401000.1"/>
</dbReference>
<dbReference type="Gene3D" id="3.30.40.10">
    <property type="entry name" value="Zinc/RING finger domain, C3HC4 (zinc finger)"/>
    <property type="match status" value="2"/>
</dbReference>
<evidence type="ECO:0000256" key="2">
    <source>
        <dbReference type="SAM" id="MobiDB-lite"/>
    </source>
</evidence>
<protein>
    <recommendedName>
        <fullName evidence="7">RING-type domain-containing protein</fullName>
    </recommendedName>
</protein>
<keyword evidence="6" id="KW-1185">Reference proteome</keyword>
<dbReference type="GO" id="GO:0061630">
    <property type="term" value="F:ubiquitin protein ligase activity"/>
    <property type="evidence" value="ECO:0007669"/>
    <property type="project" value="TreeGrafter"/>
</dbReference>
<keyword evidence="1" id="KW-0863">Zinc-finger</keyword>